<dbReference type="Proteomes" id="UP000183832">
    <property type="component" value="Unassembled WGS sequence"/>
</dbReference>
<keyword evidence="2" id="KW-1185">Reference proteome</keyword>
<evidence type="ECO:0000313" key="1">
    <source>
        <dbReference type="EMBL" id="CRK94430.1"/>
    </source>
</evidence>
<reference evidence="1 2" key="1">
    <citation type="submission" date="2015-04" db="EMBL/GenBank/DDBJ databases">
        <authorList>
            <person name="Syromyatnikov M.Y."/>
            <person name="Popov V.N."/>
        </authorList>
    </citation>
    <scope>NUCLEOTIDE SEQUENCE [LARGE SCALE GENOMIC DNA]</scope>
</reference>
<name>A0A1J1I671_9DIPT</name>
<proteinExistence type="predicted"/>
<dbReference type="AlphaFoldDB" id="A0A1J1I671"/>
<gene>
    <name evidence="1" type="ORF">CLUMA_CG007937</name>
</gene>
<dbReference type="EMBL" id="CVRI01000038">
    <property type="protein sequence ID" value="CRK94430.1"/>
    <property type="molecule type" value="Genomic_DNA"/>
</dbReference>
<accession>A0A1J1I671</accession>
<sequence>MISFYLCHDSLSCDLMMLVKCILSTISKRFESNKILPFNSVKREDKNIEMSSSQSHQRGMKCKSYEKWKNIRLKCNVHTAAIKLVIEHWGRVVSYNIVNTLDMRLGISTLVASGRYVVNSYHQSI</sequence>
<protein>
    <submittedName>
        <fullName evidence="1">CLUMA_CG007937, isoform A</fullName>
    </submittedName>
</protein>
<organism evidence="1 2">
    <name type="scientific">Clunio marinus</name>
    <dbReference type="NCBI Taxonomy" id="568069"/>
    <lineage>
        <taxon>Eukaryota</taxon>
        <taxon>Metazoa</taxon>
        <taxon>Ecdysozoa</taxon>
        <taxon>Arthropoda</taxon>
        <taxon>Hexapoda</taxon>
        <taxon>Insecta</taxon>
        <taxon>Pterygota</taxon>
        <taxon>Neoptera</taxon>
        <taxon>Endopterygota</taxon>
        <taxon>Diptera</taxon>
        <taxon>Nematocera</taxon>
        <taxon>Chironomoidea</taxon>
        <taxon>Chironomidae</taxon>
        <taxon>Clunio</taxon>
    </lineage>
</organism>
<evidence type="ECO:0000313" key="2">
    <source>
        <dbReference type="Proteomes" id="UP000183832"/>
    </source>
</evidence>